<protein>
    <submittedName>
        <fullName evidence="2">Transcriptional accessory protein</fullName>
    </submittedName>
</protein>
<name>A0A0M0JLQ3_9EUKA</name>
<sequence>MHIGGLNASRAAAIVAARPAGGFTSRASLRSIKGIGPKTFEQAAGFLRLGLDAAEPLDATAVHPESYEACRRLLAQLGHDLVGRDLLEALTAAQRDAREELPGPLLLGSSLQTLADLVLGQRLEGVVRNITPFGCFVNVGLKDDGLLHVSQMRTAGGGRVSDPLEHACVGMPLSLLVLAVDLPKRRLSLGLAPEGPGAVVGAGSFGLAPEGPGAVVGAGG</sequence>
<keyword evidence="3" id="KW-1185">Reference proteome</keyword>
<accession>A0A0M0JLQ3</accession>
<dbReference type="GO" id="GO:0003729">
    <property type="term" value="F:mRNA binding"/>
    <property type="evidence" value="ECO:0007669"/>
    <property type="project" value="TreeGrafter"/>
</dbReference>
<dbReference type="Pfam" id="PF17674">
    <property type="entry name" value="HHH_9"/>
    <property type="match status" value="1"/>
</dbReference>
<dbReference type="Pfam" id="PF12836">
    <property type="entry name" value="HHH_3"/>
    <property type="match status" value="1"/>
</dbReference>
<dbReference type="SUPFAM" id="SSF47781">
    <property type="entry name" value="RuvA domain 2-like"/>
    <property type="match status" value="2"/>
</dbReference>
<organism evidence="2 3">
    <name type="scientific">Chrysochromulina tobinii</name>
    <dbReference type="NCBI Taxonomy" id="1460289"/>
    <lineage>
        <taxon>Eukaryota</taxon>
        <taxon>Haptista</taxon>
        <taxon>Haptophyta</taxon>
        <taxon>Prymnesiophyceae</taxon>
        <taxon>Prymnesiales</taxon>
        <taxon>Chrysochromulinaceae</taxon>
        <taxon>Chrysochromulina</taxon>
    </lineage>
</organism>
<dbReference type="Gene3D" id="1.10.150.310">
    <property type="entry name" value="Tex RuvX-like domain-like"/>
    <property type="match status" value="1"/>
</dbReference>
<dbReference type="GO" id="GO:0006412">
    <property type="term" value="P:translation"/>
    <property type="evidence" value="ECO:0007669"/>
    <property type="project" value="TreeGrafter"/>
</dbReference>
<evidence type="ECO:0000313" key="3">
    <source>
        <dbReference type="Proteomes" id="UP000037460"/>
    </source>
</evidence>
<dbReference type="SMART" id="SM00316">
    <property type="entry name" value="S1"/>
    <property type="match status" value="1"/>
</dbReference>
<proteinExistence type="predicted"/>
<gene>
    <name evidence="2" type="ORF">Ctob_000792</name>
</gene>
<feature type="non-terminal residue" evidence="2">
    <location>
        <position position="220"/>
    </location>
</feature>
<dbReference type="InterPro" id="IPR012340">
    <property type="entry name" value="NA-bd_OB-fold"/>
</dbReference>
<dbReference type="EMBL" id="JWZX01002709">
    <property type="protein sequence ID" value="KOO27491.1"/>
    <property type="molecule type" value="Genomic_DNA"/>
</dbReference>
<dbReference type="Pfam" id="PF00575">
    <property type="entry name" value="S1"/>
    <property type="match status" value="1"/>
</dbReference>
<dbReference type="PANTHER" id="PTHR10724:SF10">
    <property type="entry name" value="S1 RNA-BINDING DOMAIN-CONTAINING PROTEIN 1"/>
    <property type="match status" value="1"/>
</dbReference>
<dbReference type="OrthoDB" id="995477at2759"/>
<dbReference type="AlphaFoldDB" id="A0A0M0JLQ3"/>
<evidence type="ECO:0000313" key="2">
    <source>
        <dbReference type="EMBL" id="KOO27491.1"/>
    </source>
</evidence>
<dbReference type="InterPro" id="IPR003029">
    <property type="entry name" value="S1_domain"/>
</dbReference>
<dbReference type="InterPro" id="IPR010994">
    <property type="entry name" value="RuvA_2-like"/>
</dbReference>
<feature type="domain" description="S1 motif" evidence="1">
    <location>
        <begin position="120"/>
        <end position="192"/>
    </location>
</feature>
<comment type="caution">
    <text evidence="2">The sequence shown here is derived from an EMBL/GenBank/DDBJ whole genome shotgun (WGS) entry which is preliminary data.</text>
</comment>
<dbReference type="Proteomes" id="UP000037460">
    <property type="component" value="Unassembled WGS sequence"/>
</dbReference>
<dbReference type="SUPFAM" id="SSF50249">
    <property type="entry name" value="Nucleic acid-binding proteins"/>
    <property type="match status" value="1"/>
</dbReference>
<reference evidence="3" key="1">
    <citation type="journal article" date="2015" name="PLoS Genet.">
        <title>Genome Sequence and Transcriptome Analyses of Chrysochromulina tobin: Metabolic Tools for Enhanced Algal Fitness in the Prominent Order Prymnesiales (Haptophyceae).</title>
        <authorList>
            <person name="Hovde B.T."/>
            <person name="Deodato C.R."/>
            <person name="Hunsperger H.M."/>
            <person name="Ryken S.A."/>
            <person name="Yost W."/>
            <person name="Jha R.K."/>
            <person name="Patterson J."/>
            <person name="Monnat R.J. Jr."/>
            <person name="Barlow S.B."/>
            <person name="Starkenburg S.R."/>
            <person name="Cattolico R.A."/>
        </authorList>
    </citation>
    <scope>NUCLEOTIDE SEQUENCE</scope>
    <source>
        <strain evidence="3">CCMP291</strain>
    </source>
</reference>
<dbReference type="PROSITE" id="PS50126">
    <property type="entry name" value="S1"/>
    <property type="match status" value="1"/>
</dbReference>
<dbReference type="PANTHER" id="PTHR10724">
    <property type="entry name" value="30S RIBOSOMAL PROTEIN S1"/>
    <property type="match status" value="1"/>
</dbReference>
<dbReference type="InterPro" id="IPR050437">
    <property type="entry name" value="Ribos_protein_bS1-like"/>
</dbReference>
<evidence type="ECO:0000259" key="1">
    <source>
        <dbReference type="PROSITE" id="PS50126"/>
    </source>
</evidence>
<dbReference type="GO" id="GO:0003735">
    <property type="term" value="F:structural constituent of ribosome"/>
    <property type="evidence" value="ECO:0007669"/>
    <property type="project" value="TreeGrafter"/>
</dbReference>
<dbReference type="Gene3D" id="2.40.50.140">
    <property type="entry name" value="Nucleic acid-binding proteins"/>
    <property type="match status" value="1"/>
</dbReference>
<dbReference type="InterPro" id="IPR041692">
    <property type="entry name" value="HHH_9"/>
</dbReference>